<reference evidence="1" key="1">
    <citation type="submission" date="2021-02" db="EMBL/GenBank/DDBJ databases">
        <authorList>
            <person name="Nowell W R."/>
        </authorList>
    </citation>
    <scope>NUCLEOTIDE SEQUENCE</scope>
</reference>
<comment type="caution">
    <text evidence="1">The sequence shown here is derived from an EMBL/GenBank/DDBJ whole genome shotgun (WGS) entry which is preliminary data.</text>
</comment>
<accession>A0A8S2ZZG6</accession>
<protein>
    <submittedName>
        <fullName evidence="1">Uncharacterized protein</fullName>
    </submittedName>
</protein>
<evidence type="ECO:0000313" key="2">
    <source>
        <dbReference type="Proteomes" id="UP000676336"/>
    </source>
</evidence>
<name>A0A8S2ZZG6_9BILA</name>
<feature type="non-terminal residue" evidence="1">
    <location>
        <position position="1"/>
    </location>
</feature>
<dbReference type="EMBL" id="CAJOBI010120142">
    <property type="protein sequence ID" value="CAF4674202.1"/>
    <property type="molecule type" value="Genomic_DNA"/>
</dbReference>
<gene>
    <name evidence="1" type="ORF">SMN809_LOCUS42021</name>
</gene>
<evidence type="ECO:0000313" key="1">
    <source>
        <dbReference type="EMBL" id="CAF4674202.1"/>
    </source>
</evidence>
<proteinExistence type="predicted"/>
<dbReference type="AlphaFoldDB" id="A0A8S2ZZG6"/>
<organism evidence="1 2">
    <name type="scientific">Rotaria magnacalcarata</name>
    <dbReference type="NCBI Taxonomy" id="392030"/>
    <lineage>
        <taxon>Eukaryota</taxon>
        <taxon>Metazoa</taxon>
        <taxon>Spiralia</taxon>
        <taxon>Gnathifera</taxon>
        <taxon>Rotifera</taxon>
        <taxon>Eurotatoria</taxon>
        <taxon>Bdelloidea</taxon>
        <taxon>Philodinida</taxon>
        <taxon>Philodinidae</taxon>
        <taxon>Rotaria</taxon>
    </lineage>
</organism>
<sequence length="56" mass="6628">TQAHYEYCLSRENIQQCLVDATEVLELEQERLKILAPGYLNQFNLVINHEWTKHGK</sequence>
<dbReference type="Proteomes" id="UP000676336">
    <property type="component" value="Unassembled WGS sequence"/>
</dbReference>